<dbReference type="AlphaFoldDB" id="A0AA87SW61"/>
<protein>
    <submittedName>
        <fullName evidence="1">Uncharacterized protein</fullName>
    </submittedName>
</protein>
<accession>A0AA87SW61</accession>
<reference evidence="1 2" key="1">
    <citation type="journal article" date="2014" name="Int. J. Syst. Evol. Microbiol.">
        <title>Leptospira mayottensis sp. nov., a pathogenic species of the genus Leptospira isolated from humans.</title>
        <authorList>
            <person name="Bourhy P."/>
            <person name="Collet L."/>
            <person name="Brisse S."/>
            <person name="Picardeau M."/>
        </authorList>
    </citation>
    <scope>NUCLEOTIDE SEQUENCE [LARGE SCALE GENOMIC DNA]</scope>
    <source>
        <strain evidence="1 2">200901122</strain>
    </source>
</reference>
<evidence type="ECO:0000313" key="1">
    <source>
        <dbReference type="EMBL" id="EKR98773.1"/>
    </source>
</evidence>
<organism evidence="1 2">
    <name type="scientific">Leptospira mayottensis 200901122</name>
    <dbReference type="NCBI Taxonomy" id="1193010"/>
    <lineage>
        <taxon>Bacteria</taxon>
        <taxon>Pseudomonadati</taxon>
        <taxon>Spirochaetota</taxon>
        <taxon>Spirochaetia</taxon>
        <taxon>Leptospirales</taxon>
        <taxon>Leptospiraceae</taxon>
        <taxon>Leptospira</taxon>
    </lineage>
</organism>
<comment type="caution">
    <text evidence="1">The sequence shown here is derived from an EMBL/GenBank/DDBJ whole genome shotgun (WGS) entry which is preliminary data.</text>
</comment>
<proteinExistence type="predicted"/>
<dbReference type="EMBL" id="AKWM02000068">
    <property type="protein sequence ID" value="EKR98773.1"/>
    <property type="molecule type" value="Genomic_DNA"/>
</dbReference>
<evidence type="ECO:0000313" key="2">
    <source>
        <dbReference type="Proteomes" id="UP000001343"/>
    </source>
</evidence>
<gene>
    <name evidence="1" type="ORF">LEP1GSC125_1522</name>
</gene>
<name>A0AA87SW61_9LEPT</name>
<sequence>MYTSINFYKTANGIISEVNATLKNGEKVTYSYSFDKNEKLQSLIKKLDTSFEPLFDRNDSLVKNLKKTKLKKIEEELLPF</sequence>
<dbReference type="Proteomes" id="UP000001343">
    <property type="component" value="Unassembled WGS sequence"/>
</dbReference>